<gene>
    <name evidence="2" type="ORF">ODALV1_LOCUS9928</name>
</gene>
<accession>A0ABP1QGD8</accession>
<reference evidence="2 3" key="1">
    <citation type="submission" date="2024-08" db="EMBL/GenBank/DDBJ databases">
        <authorList>
            <person name="Cucini C."/>
            <person name="Frati F."/>
        </authorList>
    </citation>
    <scope>NUCLEOTIDE SEQUENCE [LARGE SCALE GENOMIC DNA]</scope>
</reference>
<feature type="compositionally biased region" description="Basic residues" evidence="1">
    <location>
        <begin position="1"/>
        <end position="17"/>
    </location>
</feature>
<evidence type="ECO:0000313" key="3">
    <source>
        <dbReference type="Proteomes" id="UP001642540"/>
    </source>
</evidence>
<evidence type="ECO:0000313" key="2">
    <source>
        <dbReference type="EMBL" id="CAL8098412.1"/>
    </source>
</evidence>
<organism evidence="2 3">
    <name type="scientific">Orchesella dallaii</name>
    <dbReference type="NCBI Taxonomy" id="48710"/>
    <lineage>
        <taxon>Eukaryota</taxon>
        <taxon>Metazoa</taxon>
        <taxon>Ecdysozoa</taxon>
        <taxon>Arthropoda</taxon>
        <taxon>Hexapoda</taxon>
        <taxon>Collembola</taxon>
        <taxon>Entomobryomorpha</taxon>
        <taxon>Entomobryoidea</taxon>
        <taxon>Orchesellidae</taxon>
        <taxon>Orchesellinae</taxon>
        <taxon>Orchesella</taxon>
    </lineage>
</organism>
<sequence>MNKAKGKKNSKGFKFLKKSPPAGSSYDPILDLDEEAESKTDFTECAISCDEVTRGEQIKKVWRLRNISSRSNLEALIGSSSLNVEFGEGENKVELRFYLQSESAPFNLVLKDRDRVMKNLSLWCAVVKGGEGNPLAFALKVDMLSENRQNGKVLVAEKALVMQSEKDHRGIQVHQVFLPYLTSQIRSNGQVYNVEYRFQSVNELSFGFTVTQLHCSGNGLPHIDYYQRNLEEFATSNSFYIDVGNEEDKIQLRFYLEPIHARTASYNWDNRISKLLSLSAAVVPGGEGKKLAFEVKIDLLAESLGCEQTLLEVKRLTFNSEEEKEGKNIQTGFLCYASSRRLSSGNEYDEVYCFESQFQLVLGFTVKRLY</sequence>
<dbReference type="EMBL" id="CAXLJM020000030">
    <property type="protein sequence ID" value="CAL8098412.1"/>
    <property type="molecule type" value="Genomic_DNA"/>
</dbReference>
<comment type="caution">
    <text evidence="2">The sequence shown here is derived from an EMBL/GenBank/DDBJ whole genome shotgun (WGS) entry which is preliminary data.</text>
</comment>
<dbReference type="Proteomes" id="UP001642540">
    <property type="component" value="Unassembled WGS sequence"/>
</dbReference>
<name>A0ABP1QGD8_9HEXA</name>
<evidence type="ECO:0000256" key="1">
    <source>
        <dbReference type="SAM" id="MobiDB-lite"/>
    </source>
</evidence>
<keyword evidence="3" id="KW-1185">Reference proteome</keyword>
<proteinExistence type="predicted"/>
<feature type="region of interest" description="Disordered" evidence="1">
    <location>
        <begin position="1"/>
        <end position="28"/>
    </location>
</feature>
<protein>
    <submittedName>
        <fullName evidence="2">Uncharacterized protein</fullName>
    </submittedName>
</protein>